<dbReference type="EMBL" id="UHDT01000002">
    <property type="protein sequence ID" value="SUN02124.1"/>
    <property type="molecule type" value="Genomic_DNA"/>
</dbReference>
<organism evidence="6 8">
    <name type="scientific">Staphylococcus microti</name>
    <dbReference type="NCBI Taxonomy" id="569857"/>
    <lineage>
        <taxon>Bacteria</taxon>
        <taxon>Bacillati</taxon>
        <taxon>Bacillota</taxon>
        <taxon>Bacilli</taxon>
        <taxon>Bacillales</taxon>
        <taxon>Staphylococcaceae</taxon>
        <taxon>Staphylococcus</taxon>
    </lineage>
</organism>
<dbReference type="Proteomes" id="UP000254100">
    <property type="component" value="Unassembled WGS sequence"/>
</dbReference>
<evidence type="ECO:0000313" key="7">
    <source>
        <dbReference type="Proteomes" id="UP000032366"/>
    </source>
</evidence>
<keyword evidence="7" id="KW-1185">Reference proteome</keyword>
<dbReference type="EMBL" id="UHDT01000002">
    <property type="protein sequence ID" value="SUN02111.1"/>
    <property type="molecule type" value="Genomic_DNA"/>
</dbReference>
<evidence type="ECO:0000313" key="2">
    <source>
        <dbReference type="EMBL" id="SUM56601.1"/>
    </source>
</evidence>
<reference evidence="1 7" key="1">
    <citation type="submission" date="2015-01" db="EMBL/GenBank/DDBJ databases">
        <authorList>
            <person name="Guo J."/>
        </authorList>
    </citation>
    <scope>NUCLEOTIDE SEQUENCE [LARGE SCALE GENOMIC DNA]</scope>
    <source>
        <strain evidence="1 7">DSM 22147</strain>
    </source>
</reference>
<dbReference type="Proteomes" id="UP000032366">
    <property type="component" value="Unassembled WGS sequence"/>
</dbReference>
<evidence type="ECO:0000313" key="3">
    <source>
        <dbReference type="EMBL" id="SUN02111.1"/>
    </source>
</evidence>
<evidence type="ECO:0000313" key="5">
    <source>
        <dbReference type="EMBL" id="SUN02140.1"/>
    </source>
</evidence>
<proteinExistence type="predicted"/>
<dbReference type="EMBL" id="UHDT01000001">
    <property type="protein sequence ID" value="SUM56601.1"/>
    <property type="molecule type" value="Genomic_DNA"/>
</dbReference>
<evidence type="ECO:0000313" key="4">
    <source>
        <dbReference type="EMBL" id="SUN02124.1"/>
    </source>
</evidence>
<dbReference type="RefSeq" id="WP_044360460.1">
    <property type="nucleotide sequence ID" value="NZ_JXWY01000038.1"/>
</dbReference>
<dbReference type="STRING" id="569857.TP70_06480"/>
<dbReference type="EMBL" id="UHDT01000003">
    <property type="protein sequence ID" value="SUN02140.1"/>
    <property type="molecule type" value="Genomic_DNA"/>
</dbReference>
<dbReference type="OrthoDB" id="2400751at2"/>
<reference evidence="6 8" key="2">
    <citation type="submission" date="2018-06" db="EMBL/GenBank/DDBJ databases">
        <authorList>
            <consortium name="Pathogen Informatics"/>
            <person name="Doyle S."/>
        </authorList>
    </citation>
    <scope>NUCLEOTIDE SEQUENCE [LARGE SCALE GENOMIC DNA]</scope>
    <source>
        <strain evidence="6 8">NCTC13832</strain>
    </source>
</reference>
<protein>
    <submittedName>
        <fullName evidence="6">Pathogenicity island protein</fullName>
    </submittedName>
</protein>
<name>A0A0D6XPV0_9STAP</name>
<dbReference type="EMBL" id="JXWY01000038">
    <property type="protein sequence ID" value="KIX90657.1"/>
    <property type="molecule type" value="Genomic_DNA"/>
</dbReference>
<dbReference type="AlphaFoldDB" id="A0A0D6XPV0"/>
<accession>A0A0D6XPV0</accession>
<evidence type="ECO:0000313" key="8">
    <source>
        <dbReference type="Proteomes" id="UP000254100"/>
    </source>
</evidence>
<dbReference type="EMBL" id="UHDT01000003">
    <property type="protein sequence ID" value="SUN02153.1"/>
    <property type="molecule type" value="Genomic_DNA"/>
</dbReference>
<gene>
    <name evidence="2" type="ORF">NCTC13832_00255</name>
    <name evidence="3" type="ORF">NCTC13832_02359</name>
    <name evidence="4" type="ORF">NCTC13832_02372</name>
    <name evidence="5" type="ORF">NCTC13832_02388</name>
    <name evidence="6" type="ORF">NCTC13832_02401</name>
    <name evidence="1" type="ORF">TP70_06480</name>
</gene>
<sequence length="67" mass="7722">MKQQVVITRSLLGWINIKDTKGNLLLNMAPDVFREHFKDVSEHVTLACMELDLSRIKEIKNKVKVSV</sequence>
<evidence type="ECO:0000313" key="6">
    <source>
        <dbReference type="EMBL" id="SUN02153.1"/>
    </source>
</evidence>
<evidence type="ECO:0000313" key="1">
    <source>
        <dbReference type="EMBL" id="KIX90657.1"/>
    </source>
</evidence>